<evidence type="ECO:0000259" key="16">
    <source>
        <dbReference type="PROSITE" id="PS50240"/>
    </source>
</evidence>
<dbReference type="GO" id="GO:0006508">
    <property type="term" value="P:proteolysis"/>
    <property type="evidence" value="ECO:0007669"/>
    <property type="project" value="UniProtKB-KW"/>
</dbReference>
<evidence type="ECO:0000256" key="6">
    <source>
        <dbReference type="ARBA" id="ARBA00022801"/>
    </source>
</evidence>
<dbReference type="FunFam" id="2.40.10.10:FF:000068">
    <property type="entry name" value="transmembrane protease serine 2"/>
    <property type="match status" value="7"/>
</dbReference>
<evidence type="ECO:0000256" key="11">
    <source>
        <dbReference type="ARBA" id="ARBA00024195"/>
    </source>
</evidence>
<feature type="domain" description="Peptidase S1" evidence="16">
    <location>
        <begin position="1702"/>
        <end position="1916"/>
    </location>
</feature>
<dbReference type="PANTHER" id="PTHR24276">
    <property type="entry name" value="POLYSERASE-RELATED"/>
    <property type="match status" value="1"/>
</dbReference>
<feature type="domain" description="Peptidase S1" evidence="16">
    <location>
        <begin position="299"/>
        <end position="513"/>
    </location>
</feature>
<evidence type="ECO:0000256" key="2">
    <source>
        <dbReference type="ARBA" id="ARBA00022525"/>
    </source>
</evidence>
<evidence type="ECO:0000313" key="17">
    <source>
        <dbReference type="EMBL" id="KAF9421353.1"/>
    </source>
</evidence>
<dbReference type="EMBL" id="JACKWZ010000024">
    <property type="protein sequence ID" value="KAF9421353.1"/>
    <property type="molecule type" value="Genomic_DNA"/>
</dbReference>
<dbReference type="Proteomes" id="UP000648187">
    <property type="component" value="Unassembled WGS sequence"/>
</dbReference>
<dbReference type="FunFam" id="2.40.10.10:FF:000002">
    <property type="entry name" value="Transmembrane protease serine"/>
    <property type="match status" value="2"/>
</dbReference>
<dbReference type="FunFam" id="2.40.10.10:FF:000036">
    <property type="entry name" value="Trypsin beta"/>
    <property type="match status" value="3"/>
</dbReference>
<dbReference type="PROSITE" id="PS50240">
    <property type="entry name" value="TRYPSIN_DOM"/>
    <property type="match status" value="10"/>
</dbReference>
<dbReference type="InterPro" id="IPR050430">
    <property type="entry name" value="Peptidase_S1"/>
</dbReference>
<comment type="subcellular location">
    <subcellularLocation>
        <location evidence="1">Secreted</location>
        <location evidence="1">Extracellular space</location>
    </subcellularLocation>
</comment>
<keyword evidence="4 14" id="KW-0645">Protease</keyword>
<feature type="chain" id="PRO_5032769578" description="Peptidase S1 domain-containing protein" evidence="15">
    <location>
        <begin position="26"/>
        <end position="2354"/>
    </location>
</feature>
<dbReference type="FunFam" id="2.40.10.10:FF:000054">
    <property type="entry name" value="Complement C1r subcomponent"/>
    <property type="match status" value="3"/>
</dbReference>
<evidence type="ECO:0000256" key="4">
    <source>
        <dbReference type="ARBA" id="ARBA00022670"/>
    </source>
</evidence>
<keyword evidence="5 15" id="KW-0732">Signal</keyword>
<feature type="domain" description="Peptidase S1" evidence="16">
    <location>
        <begin position="1450"/>
        <end position="1700"/>
    </location>
</feature>
<dbReference type="GO" id="GO:0090729">
    <property type="term" value="F:toxin activity"/>
    <property type="evidence" value="ECO:0007669"/>
    <property type="project" value="UniProtKB-KW"/>
</dbReference>
<evidence type="ECO:0000256" key="7">
    <source>
        <dbReference type="ARBA" id="ARBA00022825"/>
    </source>
</evidence>
<evidence type="ECO:0000256" key="15">
    <source>
        <dbReference type="SAM" id="SignalP"/>
    </source>
</evidence>
<keyword evidence="2" id="KW-0964">Secreted</keyword>
<reference evidence="17" key="1">
    <citation type="submission" date="2020-08" db="EMBL/GenBank/DDBJ databases">
        <title>Spodoptera exigua strain:BAW_Kor-Di-RS1 Genome sequencing and assembly.</title>
        <authorList>
            <person name="Kim J."/>
            <person name="Nam H.Y."/>
            <person name="Kwon M."/>
            <person name="Choi J.H."/>
            <person name="Cho S.R."/>
            <person name="Kim G.-H."/>
        </authorList>
    </citation>
    <scope>NUCLEOTIDE SEQUENCE</scope>
    <source>
        <strain evidence="17">BAW_Kor-Di-RS1</strain>
        <tissue evidence="17">Whole-body</tissue>
    </source>
</reference>
<proteinExistence type="inferred from homology"/>
<dbReference type="InterPro" id="IPR043504">
    <property type="entry name" value="Peptidase_S1_PA_chymotrypsin"/>
</dbReference>
<feature type="domain" description="Peptidase S1" evidence="16">
    <location>
        <begin position="2180"/>
        <end position="2354"/>
    </location>
</feature>
<feature type="signal peptide" evidence="15">
    <location>
        <begin position="1"/>
        <end position="25"/>
    </location>
</feature>
<comment type="similarity">
    <text evidence="11">Belongs to the peptidase S1 family. CLIP subfamily.</text>
</comment>
<evidence type="ECO:0000256" key="9">
    <source>
        <dbReference type="ARBA" id="ARBA00023180"/>
    </source>
</evidence>
<dbReference type="CDD" id="cd00190">
    <property type="entry name" value="Tryp_SPc"/>
    <property type="match status" value="10"/>
</dbReference>
<accession>A0A835GMS5</accession>
<dbReference type="InterPro" id="IPR001254">
    <property type="entry name" value="Trypsin_dom"/>
</dbReference>
<evidence type="ECO:0000256" key="8">
    <source>
        <dbReference type="ARBA" id="ARBA00023157"/>
    </source>
</evidence>
<dbReference type="GO" id="GO:0004252">
    <property type="term" value="F:serine-type endopeptidase activity"/>
    <property type="evidence" value="ECO:0007669"/>
    <property type="project" value="InterPro"/>
</dbReference>
<dbReference type="PROSITE" id="PS00134">
    <property type="entry name" value="TRYPSIN_HIS"/>
    <property type="match status" value="7"/>
</dbReference>
<dbReference type="PANTHER" id="PTHR24276:SF91">
    <property type="entry name" value="AT26814P-RELATED"/>
    <property type="match status" value="1"/>
</dbReference>
<dbReference type="GO" id="GO:0005576">
    <property type="term" value="C:extracellular region"/>
    <property type="evidence" value="ECO:0007669"/>
    <property type="project" value="UniProtKB-SubCell"/>
</dbReference>
<evidence type="ECO:0000256" key="5">
    <source>
        <dbReference type="ARBA" id="ARBA00022729"/>
    </source>
</evidence>
<keyword evidence="8" id="KW-1015">Disulfide bond</keyword>
<feature type="domain" description="Peptidase S1" evidence="16">
    <location>
        <begin position="33"/>
        <end position="292"/>
    </location>
</feature>
<feature type="domain" description="Peptidase S1" evidence="16">
    <location>
        <begin position="562"/>
        <end position="809"/>
    </location>
</feature>
<keyword evidence="6 14" id="KW-0378">Hydrolase</keyword>
<gene>
    <name evidence="17" type="ORF">HW555_002568</name>
</gene>
<dbReference type="SMART" id="SM00020">
    <property type="entry name" value="Tryp_SPc"/>
    <property type="match status" value="10"/>
</dbReference>
<feature type="domain" description="Peptidase S1" evidence="16">
    <location>
        <begin position="1257"/>
        <end position="1450"/>
    </location>
</feature>
<dbReference type="PROSITE" id="PS00135">
    <property type="entry name" value="TRYPSIN_SER"/>
    <property type="match status" value="8"/>
</dbReference>
<comment type="function">
    <text evidence="12">Fibrinolytic activity; shows preferential cleavage of Arg-Gly bonds in all three fibrinogen chains. Contact with the caterpillars causes severe bleeding, due the anticoagulant effect of the protein.</text>
</comment>
<feature type="domain" description="Peptidase S1" evidence="16">
    <location>
        <begin position="1928"/>
        <end position="2179"/>
    </location>
</feature>
<dbReference type="InterPro" id="IPR009003">
    <property type="entry name" value="Peptidase_S1_PA"/>
</dbReference>
<dbReference type="InterPro" id="IPR018114">
    <property type="entry name" value="TRYPSIN_HIS"/>
</dbReference>
<keyword evidence="9" id="KW-0325">Glycoprotein</keyword>
<dbReference type="Pfam" id="PF00089">
    <property type="entry name" value="Trypsin"/>
    <property type="match status" value="10"/>
</dbReference>
<dbReference type="PRINTS" id="PR00722">
    <property type="entry name" value="CHYMOTRYPSIN"/>
</dbReference>
<keyword evidence="10" id="KW-1199">Hemostasis impairing toxin</keyword>
<evidence type="ECO:0000256" key="12">
    <source>
        <dbReference type="ARBA" id="ARBA00055534"/>
    </source>
</evidence>
<feature type="domain" description="Peptidase S1" evidence="16">
    <location>
        <begin position="810"/>
        <end position="999"/>
    </location>
</feature>
<comment type="caution">
    <text evidence="17">The sequence shown here is derived from an EMBL/GenBank/DDBJ whole genome shotgun (WGS) entry which is preliminary data.</text>
</comment>
<keyword evidence="18" id="KW-1185">Reference proteome</keyword>
<dbReference type="SUPFAM" id="SSF50494">
    <property type="entry name" value="Trypsin-like serine proteases"/>
    <property type="match status" value="11"/>
</dbReference>
<sequence length="2354" mass="251957">MNVPYKLNNMRVLAFLALCLAAVAAVPSNPQRIVGGSVTTIDRYPTIAALLFNRWGSTFSQSCGGTILNNRSILTAAHCTAGDATSRWRIRVGSTWANSGGVVHNVAQNIIHPQYNQGVRLNNDIAILRSASSFTFNNNVRAASIAGANYFPADNQAVWAAGWGDTFSGSNAGSEQLRHVQVVVINQNTCRNQYANTVFSINDNMLCSGWPSGGRDQCQGDSGGPLYHNGIVVGVCSFGIGCADARYPGVNARAFKSIIITVPSRSQRIVGGSVTTIDRYPSIAALLYSSDWSYYWQHCGGTIINNRSILTAAHCTFGDAVNRWRIRVGSTWANSGGVVHNVVQNIVHPQFNIGAMLNNDIAILRSATFFTFNNNVSPAPLAGITYLPGDNQAVWAAGWGDTFSGSDAGSEQLRHVQVVVINQNTCRNQYTNTVFSINDNMLCSGWPSGGRDQCQGDSGGPLYHNGIVVGVCSFGFGCGDPKYSGIVGGSVTTIDQCPTIRLLYCLTVTSTFRQSCGGTIFNNRSILIAAFYTAGDAVSRWRIRVGCTLASNSTVPSRSQRIVGGSVTTIDQYPTIASLLYTRDWSSYWQNCGGTILNNRSILTAAHCTVGDAVGRWRIRVGSTWANSGGVVHNVAQNIVHPQYNVGAIYNNDIAILRSATTFTFNNNVRAASIAGANYFPADNQAVWAAGWGDTFSGSHAGSEQLRHVQVVVINQNTCRNQYLFTIYSITDNMLCSGWPNGGRDQCQGDSGGPLYHNGIVVGVCSFGIGCAEARYSALPSNPQRIVGGSLTTIDQYPSMAVLLITRNWSIYTQHCGGTVLNNRSILTAAHCVFREEIRRWNIRVGSSFANSGGSVHLVRQSIIHPQFAYRTRNNDIAILRTSTEINLNSNVRAVSIAGSNYRIADNQPVWAAGWGDTFVGSNAGSQQLRHVQVVTINQEFCRRNYAPHGYVINENMLCSGWPTGGRDQCQGDSGGPLYHNGVQVGVCSFGMGCAVPSRSQRIVGGSVTTIDQYPTIAALLYTRDWSSYWQNCGGTIINNRSILTAAHCTAGDPVARLRIRVGSTWANSGGVVHNVAQNIVHPQYNIGAILNNDIAILRSASSFTFNNNVRAASIAGANYFPADNQAVWAAGWGDTFSGSHAGSEQLRHVQVVVINQNTCRNQYLNTIYSITDNMLCSGWPTGGRDQCQGDSGGPLYHNGIVVGVCSFGIGCADARYSAVPTNPQRIVGGSVTTIDRYPTIAALLYTNNWNTYWQACGGTILNNRSILTAAHCTHGDAVARWRIRVGSTWANSGGVVHNVAQNIVHGSYNSRTMDNDIAILRSVTTFTFSNNVRAASTALSNYNVADNQAVWAAGWGTTASGASSGSEQLRHVQLVTMNQNSCANNYRIVGITITDNMLCSGWPTGGRDQCQGDSGGPLYHNGIVVGVCSFGLGCGLINFPAVPSKSQRIVGGSLATISQYPSIAALLYSWNLSSYWQSCGGTIINNRSILTAAHCTIGDAPNRWRIRIGSSWANSGGTVYTVSQNIVHGSYNPRTYDNDISLLRSSAGFIFGTNANFASIAGPAYFPSDNQAVWAAGWGDTFQGSHAGSEQLRHVQLLVINQNICRNNYAVGNIVITDNMICSGWPTGGRDQCQGDSGGPLYHNGIVVGVCSFGIGCGQAAYPGVNAPVPSNPGRIIGGSLANIDQYPSIASLLYSRNWSAYLQTCGGSILNNRSILTAAHCVSGDAPNRWRIRIGSSWANSGGVVHNVAQIIIHGSFNSRSLDNDIAILRSASVFSFNNNVSAASIAGSNYNLPLATINQSGLLAGPNLNVGSEHLQHVQLLIINQSVCRNNYASRGFVITDNMVCSGWPTGGRDQCQGDSGGPLYHNGIVVGVCSFGIGCGEVNFPGVNARLQHFSKGAQNMRVTVWLALCIVAVTAIPSNPQRIVGGSATTIDQYPTIAGLLFSWDWSQYWHACGGIILNSRSILTAAHCVAGDPIGRWRIRVGSTWANTGGDVYFVIEIVMHDSYNPRTMDSDISIVRSLFAISFNDNVRAAPIAGSNYIVADNQAVWAAGWGDLSHGTHAGSEQLQHVQLVIINQTICRNNYASRGYTITDNMMCSGWPSGGRDQCQGDSGGPLYHSGVVVGVCSFGIGCAQADFPRVNVPASNPQRIVGGQLTTIDQYPSIASLFRDPINRWRIRVGSSFAHSGGVMHAVNNVIIHPAFNNSTLDSDICILHSTSAFNFNNNVRAASIAGSNYNVGDYQPVWAAGWGSIFDGGPGSEQLRHVMLLTVNHDICRANYGLVFIQITQNMLCSGWPVGGRDQCNGDSGGPLYHNGVVVGVCSFGLGCGLDSLHGVNTRVSRFSSWISANA</sequence>
<dbReference type="Gene3D" id="2.40.10.10">
    <property type="entry name" value="Trypsin-like serine proteases"/>
    <property type="match status" value="17"/>
</dbReference>
<evidence type="ECO:0000256" key="10">
    <source>
        <dbReference type="ARBA" id="ARBA00023240"/>
    </source>
</evidence>
<name>A0A835GMS5_SPOEX</name>
<dbReference type="InterPro" id="IPR033116">
    <property type="entry name" value="TRYPSIN_SER"/>
</dbReference>
<evidence type="ECO:0000256" key="3">
    <source>
        <dbReference type="ARBA" id="ARBA00022656"/>
    </source>
</evidence>
<evidence type="ECO:0000256" key="13">
    <source>
        <dbReference type="ARBA" id="ARBA00084094"/>
    </source>
</evidence>
<keyword evidence="3" id="KW-0800">Toxin</keyword>
<keyword evidence="13" id="KW-1205">Fibrinolytic toxin</keyword>
<dbReference type="InterPro" id="IPR001314">
    <property type="entry name" value="Peptidase_S1A"/>
</dbReference>
<evidence type="ECO:0000256" key="14">
    <source>
        <dbReference type="RuleBase" id="RU363034"/>
    </source>
</evidence>
<keyword evidence="7 14" id="KW-0720">Serine protease</keyword>
<protein>
    <recommendedName>
        <fullName evidence="16">Peptidase S1 domain-containing protein</fullName>
    </recommendedName>
</protein>
<organism evidence="17 18">
    <name type="scientific">Spodoptera exigua</name>
    <name type="common">Beet armyworm</name>
    <name type="synonym">Noctua fulgens</name>
    <dbReference type="NCBI Taxonomy" id="7107"/>
    <lineage>
        <taxon>Eukaryota</taxon>
        <taxon>Metazoa</taxon>
        <taxon>Ecdysozoa</taxon>
        <taxon>Arthropoda</taxon>
        <taxon>Hexapoda</taxon>
        <taxon>Insecta</taxon>
        <taxon>Pterygota</taxon>
        <taxon>Neoptera</taxon>
        <taxon>Endopterygota</taxon>
        <taxon>Lepidoptera</taxon>
        <taxon>Glossata</taxon>
        <taxon>Ditrysia</taxon>
        <taxon>Noctuoidea</taxon>
        <taxon>Noctuidae</taxon>
        <taxon>Amphipyrinae</taxon>
        <taxon>Spodoptera</taxon>
    </lineage>
</organism>
<feature type="domain" description="Peptidase S1" evidence="16">
    <location>
        <begin position="1003"/>
        <end position="1250"/>
    </location>
</feature>
<evidence type="ECO:0000313" key="18">
    <source>
        <dbReference type="Proteomes" id="UP000648187"/>
    </source>
</evidence>
<evidence type="ECO:0000256" key="1">
    <source>
        <dbReference type="ARBA" id="ARBA00004239"/>
    </source>
</evidence>